<evidence type="ECO:0000313" key="1">
    <source>
        <dbReference type="EMBL" id="KAB2339309.1"/>
    </source>
</evidence>
<protein>
    <submittedName>
        <fullName evidence="1">Uncharacterized protein</fullName>
    </submittedName>
</protein>
<comment type="caution">
    <text evidence="1">The sequence shown here is derived from an EMBL/GenBank/DDBJ whole genome shotgun (WGS) entry which is preliminary data.</text>
</comment>
<sequence length="62" mass="6804">MTTAIGSGGCRDHLVDDQSRLRREVGWGAEDVAAELACAELGPQRLKRQLRHRDGRADSEVS</sequence>
<dbReference type="Proteomes" id="UP000468735">
    <property type="component" value="Unassembled WGS sequence"/>
</dbReference>
<dbReference type="RefSeq" id="WP_192810275.1">
    <property type="nucleotide sequence ID" value="NZ_WBMT01000036.1"/>
</dbReference>
<dbReference type="EMBL" id="WBMT01000036">
    <property type="protein sequence ID" value="KAB2339309.1"/>
    <property type="molecule type" value="Genomic_DNA"/>
</dbReference>
<name>A0A6H9Y5M7_9ACTN</name>
<organism evidence="1 2">
    <name type="scientific">Actinomadura rudentiformis</name>
    <dbReference type="NCBI Taxonomy" id="359158"/>
    <lineage>
        <taxon>Bacteria</taxon>
        <taxon>Bacillati</taxon>
        <taxon>Actinomycetota</taxon>
        <taxon>Actinomycetes</taxon>
        <taxon>Streptosporangiales</taxon>
        <taxon>Thermomonosporaceae</taxon>
        <taxon>Actinomadura</taxon>
    </lineage>
</organism>
<dbReference type="AlphaFoldDB" id="A0A6H9Y5M7"/>
<accession>A0A6H9Y5M7</accession>
<evidence type="ECO:0000313" key="2">
    <source>
        <dbReference type="Proteomes" id="UP000468735"/>
    </source>
</evidence>
<keyword evidence="2" id="KW-1185">Reference proteome</keyword>
<gene>
    <name evidence="1" type="ORF">F8566_48250</name>
</gene>
<reference evidence="1 2" key="1">
    <citation type="submission" date="2019-09" db="EMBL/GenBank/DDBJ databases">
        <title>Actinomadura physcomitrii sp. nov., a novel actinomycete isolated from moss [Physcomitrium sphaericum (Ludw) Fuernr].</title>
        <authorList>
            <person name="Zhuang X."/>
            <person name="Liu C."/>
        </authorList>
    </citation>
    <scope>NUCLEOTIDE SEQUENCE [LARGE SCALE GENOMIC DNA]</scope>
    <source>
        <strain evidence="1 2">HMC1</strain>
    </source>
</reference>
<proteinExistence type="predicted"/>